<protein>
    <submittedName>
        <fullName evidence="3">Uncharacterized protein</fullName>
    </submittedName>
</protein>
<evidence type="ECO:0000313" key="4">
    <source>
        <dbReference type="Proteomes" id="UP000470875"/>
    </source>
</evidence>
<proteinExistence type="predicted"/>
<evidence type="ECO:0000313" key="3">
    <source>
        <dbReference type="EMBL" id="MSS84956.1"/>
    </source>
</evidence>
<sequence length="106" mass="11744">MSEAGIIAITSAILAFVGGSGGLVAWLRYKTEKQKNYVDQALAGFQALLEAEQNRRKELADRVTLLEAEAFTREGELSAEREYTHLLEDHINARLPPPPPPRPQTT</sequence>
<accession>A0A6N7W9M2</accession>
<name>A0A6N7W9M2_9ACTO</name>
<keyword evidence="2" id="KW-0812">Transmembrane</keyword>
<keyword evidence="4" id="KW-1185">Reference proteome</keyword>
<keyword evidence="2" id="KW-0472">Membrane</keyword>
<evidence type="ECO:0000256" key="1">
    <source>
        <dbReference type="SAM" id="Coils"/>
    </source>
</evidence>
<reference evidence="3 4" key="1">
    <citation type="submission" date="2019-08" db="EMBL/GenBank/DDBJ databases">
        <title>In-depth cultivation of the pig gut microbiome towards novel bacterial diversity and tailored functional studies.</title>
        <authorList>
            <person name="Wylensek D."/>
            <person name="Hitch T.C.A."/>
            <person name="Clavel T."/>
        </authorList>
    </citation>
    <scope>NUCLEOTIDE SEQUENCE [LARGE SCALE GENOMIC DNA]</scope>
    <source>
        <strain evidence="3 4">WB03_NA08</strain>
    </source>
</reference>
<evidence type="ECO:0000256" key="2">
    <source>
        <dbReference type="SAM" id="Phobius"/>
    </source>
</evidence>
<feature type="coiled-coil region" evidence="1">
    <location>
        <begin position="42"/>
        <end position="69"/>
    </location>
</feature>
<dbReference type="EMBL" id="VULO01000011">
    <property type="protein sequence ID" value="MSS84956.1"/>
    <property type="molecule type" value="Genomic_DNA"/>
</dbReference>
<gene>
    <name evidence="3" type="ORF">FYJ24_09310</name>
</gene>
<keyword evidence="1" id="KW-0175">Coiled coil</keyword>
<keyword evidence="2" id="KW-1133">Transmembrane helix</keyword>
<comment type="caution">
    <text evidence="3">The sequence shown here is derived from an EMBL/GenBank/DDBJ whole genome shotgun (WGS) entry which is preliminary data.</text>
</comment>
<dbReference type="AlphaFoldDB" id="A0A6N7W9M2"/>
<feature type="transmembrane region" description="Helical" evidence="2">
    <location>
        <begin position="6"/>
        <end position="27"/>
    </location>
</feature>
<dbReference type="Proteomes" id="UP000470875">
    <property type="component" value="Unassembled WGS sequence"/>
</dbReference>
<dbReference type="RefSeq" id="WP_154545776.1">
    <property type="nucleotide sequence ID" value="NZ_VULO01000011.1"/>
</dbReference>
<organism evidence="3 4">
    <name type="scientific">Scrofimicrobium canadense</name>
    <dbReference type="NCBI Taxonomy" id="2652290"/>
    <lineage>
        <taxon>Bacteria</taxon>
        <taxon>Bacillati</taxon>
        <taxon>Actinomycetota</taxon>
        <taxon>Actinomycetes</taxon>
        <taxon>Actinomycetales</taxon>
        <taxon>Actinomycetaceae</taxon>
        <taxon>Scrofimicrobium</taxon>
    </lineage>
</organism>